<feature type="compositionally biased region" description="Basic and acidic residues" evidence="1">
    <location>
        <begin position="1"/>
        <end position="10"/>
    </location>
</feature>
<dbReference type="Proteomes" id="UP000198915">
    <property type="component" value="Unassembled WGS sequence"/>
</dbReference>
<evidence type="ECO:0000313" key="4">
    <source>
        <dbReference type="Proteomes" id="UP000198915"/>
    </source>
</evidence>
<reference evidence="4" key="1">
    <citation type="submission" date="2016-10" db="EMBL/GenBank/DDBJ databases">
        <authorList>
            <person name="Varghese N."/>
            <person name="Submissions S."/>
        </authorList>
    </citation>
    <scope>NUCLEOTIDE SEQUENCE [LARGE SCALE GENOMIC DNA]</scope>
    <source>
        <strain evidence="4">OK042</strain>
    </source>
</reference>
<accession>A0A1I4B133</accession>
<dbReference type="EMBL" id="FORT01000016">
    <property type="protein sequence ID" value="SFK62080.1"/>
    <property type="molecule type" value="Genomic_DNA"/>
</dbReference>
<name>A0A1I4B133_9BACL</name>
<sequence length="40" mass="4635">MGQQDARKDNQTLTEKGSDFQAALKEMEKWGQKWGGNRHE</sequence>
<feature type="compositionally biased region" description="Basic and acidic residues" evidence="1">
    <location>
        <begin position="25"/>
        <end position="40"/>
    </location>
</feature>
<evidence type="ECO:0000313" key="3">
    <source>
        <dbReference type="EMBL" id="SFK62080.1"/>
    </source>
</evidence>
<keyword evidence="4" id="KW-1185">Reference proteome</keyword>
<organism evidence="3 4">
    <name type="scientific">Brevibacillus centrosporus</name>
    <dbReference type="NCBI Taxonomy" id="54910"/>
    <lineage>
        <taxon>Bacteria</taxon>
        <taxon>Bacillati</taxon>
        <taxon>Bacillota</taxon>
        <taxon>Bacilli</taxon>
        <taxon>Bacillales</taxon>
        <taxon>Paenibacillaceae</taxon>
        <taxon>Brevibacillus</taxon>
    </lineage>
</organism>
<dbReference type="InterPro" id="IPR002577">
    <property type="entry name" value="HTH_HxlR"/>
</dbReference>
<evidence type="ECO:0000259" key="2">
    <source>
        <dbReference type="Pfam" id="PF01638"/>
    </source>
</evidence>
<gene>
    <name evidence="3" type="ORF">SAMN05518846_11692</name>
</gene>
<dbReference type="Pfam" id="PF01638">
    <property type="entry name" value="HxlR"/>
    <property type="match status" value="1"/>
</dbReference>
<dbReference type="RefSeq" id="WP_246071160.1">
    <property type="nucleotide sequence ID" value="NZ_BJOE01000084.1"/>
</dbReference>
<feature type="domain" description="HTH hxlR-type" evidence="2">
    <location>
        <begin position="6"/>
        <end position="36"/>
    </location>
</feature>
<dbReference type="AlphaFoldDB" id="A0A1I4B133"/>
<feature type="region of interest" description="Disordered" evidence="1">
    <location>
        <begin position="1"/>
        <end position="40"/>
    </location>
</feature>
<evidence type="ECO:0000256" key="1">
    <source>
        <dbReference type="SAM" id="MobiDB-lite"/>
    </source>
</evidence>
<proteinExistence type="predicted"/>
<protein>
    <submittedName>
        <fullName evidence="3">Transcriptional regulator, HxlR family</fullName>
    </submittedName>
</protein>